<dbReference type="Pfam" id="PF25601">
    <property type="entry name" value="AAA_lid_14"/>
    <property type="match status" value="1"/>
</dbReference>
<dbReference type="InterPro" id="IPR058031">
    <property type="entry name" value="AAA_lid_NorR"/>
</dbReference>
<dbReference type="SMART" id="SM00388">
    <property type="entry name" value="HisKA"/>
    <property type="match status" value="1"/>
</dbReference>
<keyword evidence="7" id="KW-0067">ATP-binding</keyword>
<dbReference type="PROSITE" id="PS50109">
    <property type="entry name" value="HIS_KIN"/>
    <property type="match status" value="1"/>
</dbReference>
<dbReference type="SMART" id="SM00382">
    <property type="entry name" value="AAA"/>
    <property type="match status" value="1"/>
</dbReference>
<feature type="domain" description="Response regulatory" evidence="15">
    <location>
        <begin position="576"/>
        <end position="690"/>
    </location>
</feature>
<evidence type="ECO:0000256" key="8">
    <source>
        <dbReference type="ARBA" id="ARBA00023015"/>
    </source>
</evidence>
<dbReference type="PANTHER" id="PTHR32071">
    <property type="entry name" value="TRANSCRIPTIONAL REGULATORY PROTEIN"/>
    <property type="match status" value="1"/>
</dbReference>
<dbReference type="Gene3D" id="6.10.340.10">
    <property type="match status" value="1"/>
</dbReference>
<feature type="transmembrane region" description="Helical" evidence="12">
    <location>
        <begin position="35"/>
        <end position="60"/>
    </location>
</feature>
<keyword evidence="8" id="KW-0805">Transcription regulation</keyword>
<dbReference type="InterPro" id="IPR027417">
    <property type="entry name" value="P-loop_NTPase"/>
</dbReference>
<dbReference type="EMBL" id="CAMXCT010000001">
    <property type="protein sequence ID" value="CAI3971913.1"/>
    <property type="molecule type" value="Genomic_DNA"/>
</dbReference>
<dbReference type="InterPro" id="IPR025662">
    <property type="entry name" value="Sigma_54_int_dom_ATP-bd_1"/>
</dbReference>
<feature type="domain" description="Sigma-54 factor interaction" evidence="13">
    <location>
        <begin position="715"/>
        <end position="943"/>
    </location>
</feature>
<reference evidence="18" key="2">
    <citation type="submission" date="2024-04" db="EMBL/GenBank/DDBJ databases">
        <authorList>
            <person name="Chen Y."/>
            <person name="Shah S."/>
            <person name="Dougan E. K."/>
            <person name="Thang M."/>
            <person name="Chan C."/>
        </authorList>
    </citation>
    <scope>NUCLEOTIDE SEQUENCE [LARGE SCALE GENOMIC DNA]</scope>
</reference>
<dbReference type="GO" id="GO:0043565">
    <property type="term" value="F:sequence-specific DNA binding"/>
    <property type="evidence" value="ECO:0007669"/>
    <property type="project" value="InterPro"/>
</dbReference>
<evidence type="ECO:0000256" key="2">
    <source>
        <dbReference type="ARBA" id="ARBA00012438"/>
    </source>
</evidence>
<dbReference type="AlphaFoldDB" id="A0A9P1FDF3"/>
<dbReference type="GO" id="GO:0016020">
    <property type="term" value="C:membrane"/>
    <property type="evidence" value="ECO:0007669"/>
    <property type="project" value="InterPro"/>
</dbReference>
<dbReference type="Pfam" id="PF00158">
    <property type="entry name" value="Sigma54_activat"/>
    <property type="match status" value="1"/>
</dbReference>
<dbReference type="InterPro" id="IPR036097">
    <property type="entry name" value="HisK_dim/P_sf"/>
</dbReference>
<accession>A0A9P1FDF3</accession>
<dbReference type="OrthoDB" id="449244at2759"/>
<dbReference type="InterPro" id="IPR001789">
    <property type="entry name" value="Sig_transdc_resp-reg_receiver"/>
</dbReference>
<protein>
    <recommendedName>
        <fullName evidence="2">histidine kinase</fullName>
        <ecNumber evidence="2">2.7.13.3</ecNumber>
    </recommendedName>
</protein>
<dbReference type="Proteomes" id="UP001152797">
    <property type="component" value="Unassembled WGS sequence"/>
</dbReference>
<keyword evidence="9" id="KW-0238">DNA-binding</keyword>
<keyword evidence="3 11" id="KW-0597">Phosphoprotein</keyword>
<dbReference type="InterPro" id="IPR036890">
    <property type="entry name" value="HATPase_C_sf"/>
</dbReference>
<dbReference type="SUPFAM" id="SSF158472">
    <property type="entry name" value="HAMP domain-like"/>
    <property type="match status" value="1"/>
</dbReference>
<evidence type="ECO:0000256" key="6">
    <source>
        <dbReference type="ARBA" id="ARBA00022777"/>
    </source>
</evidence>
<evidence type="ECO:0000256" key="7">
    <source>
        <dbReference type="ARBA" id="ARBA00022840"/>
    </source>
</evidence>
<dbReference type="SUPFAM" id="SSF46689">
    <property type="entry name" value="Homeodomain-like"/>
    <property type="match status" value="1"/>
</dbReference>
<dbReference type="GO" id="GO:0000155">
    <property type="term" value="F:phosphorelay sensor kinase activity"/>
    <property type="evidence" value="ECO:0007669"/>
    <property type="project" value="InterPro"/>
</dbReference>
<dbReference type="PANTHER" id="PTHR32071:SF100">
    <property type="entry name" value="RESPONSE REGULATOR PROTEIN PILR"/>
    <property type="match status" value="1"/>
</dbReference>
<keyword evidence="6" id="KW-0418">Kinase</keyword>
<comment type="catalytic activity">
    <reaction evidence="1">
        <text>ATP + protein L-histidine = ADP + protein N-phospho-L-histidine.</text>
        <dbReference type="EC" id="2.7.13.3"/>
    </reaction>
</comment>
<evidence type="ECO:0000259" key="13">
    <source>
        <dbReference type="PROSITE" id="PS50045"/>
    </source>
</evidence>
<dbReference type="EMBL" id="CAMXCT030000001">
    <property type="protein sequence ID" value="CAL4759225.1"/>
    <property type="molecule type" value="Genomic_DNA"/>
</dbReference>
<dbReference type="PRINTS" id="PR01590">
    <property type="entry name" value="HTHFIS"/>
</dbReference>
<dbReference type="CDD" id="cd00156">
    <property type="entry name" value="REC"/>
    <property type="match status" value="1"/>
</dbReference>
<evidence type="ECO:0000259" key="15">
    <source>
        <dbReference type="PROSITE" id="PS50110"/>
    </source>
</evidence>
<proteinExistence type="predicted"/>
<evidence type="ECO:0000256" key="1">
    <source>
        <dbReference type="ARBA" id="ARBA00000085"/>
    </source>
</evidence>
<dbReference type="SMART" id="SM00387">
    <property type="entry name" value="HATPase_c"/>
    <property type="match status" value="1"/>
</dbReference>
<dbReference type="InterPro" id="IPR004358">
    <property type="entry name" value="Sig_transdc_His_kin-like_C"/>
</dbReference>
<dbReference type="SUPFAM" id="SSF47384">
    <property type="entry name" value="Homodimeric domain of signal transducing histidine kinase"/>
    <property type="match status" value="1"/>
</dbReference>
<dbReference type="SMART" id="SM00448">
    <property type="entry name" value="REC"/>
    <property type="match status" value="1"/>
</dbReference>
<dbReference type="InterPro" id="IPR003661">
    <property type="entry name" value="HisK_dim/P_dom"/>
</dbReference>
<dbReference type="SUPFAM" id="SSF52540">
    <property type="entry name" value="P-loop containing nucleoside triphosphate hydrolases"/>
    <property type="match status" value="1"/>
</dbReference>
<evidence type="ECO:0000259" key="14">
    <source>
        <dbReference type="PROSITE" id="PS50109"/>
    </source>
</evidence>
<dbReference type="Gene3D" id="3.40.50.2300">
    <property type="match status" value="1"/>
</dbReference>
<feature type="transmembrane region" description="Helical" evidence="12">
    <location>
        <begin position="221"/>
        <end position="244"/>
    </location>
</feature>
<dbReference type="Pfam" id="PF02954">
    <property type="entry name" value="HTH_8"/>
    <property type="match status" value="1"/>
</dbReference>
<dbReference type="InterPro" id="IPR025943">
    <property type="entry name" value="Sigma_54_int_dom_ATP-bd_2"/>
</dbReference>
<keyword evidence="19" id="KW-1185">Reference proteome</keyword>
<name>A0A9P1FDF3_9DINO</name>
<dbReference type="Gene3D" id="3.30.565.10">
    <property type="entry name" value="Histidine kinase-like ATPase, C-terminal domain"/>
    <property type="match status" value="1"/>
</dbReference>
<dbReference type="FunFam" id="3.40.50.300:FF:000006">
    <property type="entry name" value="DNA-binding transcriptional regulator NtrC"/>
    <property type="match status" value="1"/>
</dbReference>
<dbReference type="InterPro" id="IPR011006">
    <property type="entry name" value="CheY-like_superfamily"/>
</dbReference>
<dbReference type="InterPro" id="IPR002197">
    <property type="entry name" value="HTH_Fis"/>
</dbReference>
<dbReference type="Pfam" id="PF00072">
    <property type="entry name" value="Response_reg"/>
    <property type="match status" value="1"/>
</dbReference>
<dbReference type="Gene3D" id="1.10.8.60">
    <property type="match status" value="1"/>
</dbReference>
<evidence type="ECO:0000256" key="10">
    <source>
        <dbReference type="ARBA" id="ARBA00023163"/>
    </source>
</evidence>
<gene>
    <name evidence="17" type="ORF">C1SCF055_LOCUS503</name>
</gene>
<keyword evidence="12" id="KW-0472">Membrane</keyword>
<feature type="modified residue" description="4-aspartylphosphate" evidence="11">
    <location>
        <position position="625"/>
    </location>
</feature>
<evidence type="ECO:0000313" key="19">
    <source>
        <dbReference type="Proteomes" id="UP001152797"/>
    </source>
</evidence>
<dbReference type="Pfam" id="PF02518">
    <property type="entry name" value="HATPase_c"/>
    <property type="match status" value="1"/>
</dbReference>
<dbReference type="Gene3D" id="1.10.287.130">
    <property type="match status" value="1"/>
</dbReference>
<evidence type="ECO:0000313" key="17">
    <source>
        <dbReference type="EMBL" id="CAI3971913.1"/>
    </source>
</evidence>
<dbReference type="InterPro" id="IPR003594">
    <property type="entry name" value="HATPase_dom"/>
</dbReference>
<evidence type="ECO:0000259" key="16">
    <source>
        <dbReference type="PROSITE" id="PS50885"/>
    </source>
</evidence>
<dbReference type="SUPFAM" id="SSF52172">
    <property type="entry name" value="CheY-like"/>
    <property type="match status" value="1"/>
</dbReference>
<evidence type="ECO:0000256" key="11">
    <source>
        <dbReference type="PROSITE-ProRule" id="PRU00169"/>
    </source>
</evidence>
<sequence length="1024" mass="115025">MPAADVRRETDLVLSNSRVTRRSRLLARWPIRDKLLVGLALLVVIVMGLAVSGFVGLYSYRALVRSISWRVSELPLATELNKRVGDLRVSHRECLPISEFPSASGTQPASMQMARTDFQVSRMGVEQALSEYRAQLAHNEKQKTRIGDSSKEWRTVREIEATLDRIAVAEREGDWILEPATAKSIGKELEDLQALTVELPGYLQHNLLDFKYQARAQYRTLIVLTWLTTLLTALMLTLLVQLFYRWVFRPLRKLIKGSRRVADGQFEYRIRLDSHDEMAELAESMNSMTEQFLLIRDDLDRQVKQRTREVIRNEQLASVGFLAAGVSHEINNPLASIAMCSEALESRMMAFEGGDEEERNEAVHYLRLIQDEAFRCKEITEKLLDFSRMNDIQRIRTDLHELVQGVIDMISHLGRYREKNIELICEEAVFAEVCPQEIKQVVLNLLTNALDSIANDDPHGKVCVELRTAAGEAIIEVTDNGCGMTEEVLEHIFEPFYTNKLIKGQQGTGLGLPISYRIVAEHHGKVEVSSGGPNRGSRFLVRIPLIAPQNADGNAPDSDNELRCDIASEKPKRKMKLLFADDEKSLQDVMSRELPRMGHEVTVCPDGLKAVAALERNTYDCILVDLDMPGMNGIEVIGKAKELSPETEAVVLTGKSSMDSAVAALRHGAFDYLTKPCRLVEIEALLGRVADKLELTKKFRAVKRQLDRLEGSSDLIGESEAMGHVRNLISKVAPTNSTVLILGETGTGKELVARAVHRQSLRADAPFVAINCGALPENLIESELFGHRKGAFTGADEQRVGLFEVADGGTLFLDEIGELPKSLQSKLLRVLESGDIRRVGENEAFKVDVRVVCATHRDLEEMVAEGEFREDLMFRINTFEIRLAPLRERLEDIEPLAQHLLSRFRKDGRGDNQFTPETVEALTTHSWPGNVRELANVVEHAVILCPEGPISEEHLPRNFSARKLRGPHFKMVRPQSLREIELQVIQQTLERNSGNKPKTAEELGVSLKTLYNKLNQLSELEKSA</sequence>
<dbReference type="CDD" id="cd00009">
    <property type="entry name" value="AAA"/>
    <property type="match status" value="1"/>
</dbReference>
<dbReference type="Pfam" id="PF00512">
    <property type="entry name" value="HisKA"/>
    <property type="match status" value="1"/>
</dbReference>
<dbReference type="EMBL" id="CAMXCT020000001">
    <property type="protein sequence ID" value="CAL1125288.1"/>
    <property type="molecule type" value="Genomic_DNA"/>
</dbReference>
<evidence type="ECO:0000256" key="5">
    <source>
        <dbReference type="ARBA" id="ARBA00022741"/>
    </source>
</evidence>
<organism evidence="17">
    <name type="scientific">Cladocopium goreaui</name>
    <dbReference type="NCBI Taxonomy" id="2562237"/>
    <lineage>
        <taxon>Eukaryota</taxon>
        <taxon>Sar</taxon>
        <taxon>Alveolata</taxon>
        <taxon>Dinophyceae</taxon>
        <taxon>Suessiales</taxon>
        <taxon>Symbiodiniaceae</taxon>
        <taxon>Cladocopium</taxon>
    </lineage>
</organism>
<dbReference type="PROSITE" id="PS00676">
    <property type="entry name" value="SIGMA54_INTERACT_2"/>
    <property type="match status" value="1"/>
</dbReference>
<evidence type="ECO:0000313" key="18">
    <source>
        <dbReference type="EMBL" id="CAL1125288.1"/>
    </source>
</evidence>
<dbReference type="SMART" id="SM00304">
    <property type="entry name" value="HAMP"/>
    <property type="match status" value="1"/>
</dbReference>
<dbReference type="CDD" id="cd06225">
    <property type="entry name" value="HAMP"/>
    <property type="match status" value="1"/>
</dbReference>
<dbReference type="Gene3D" id="3.40.50.300">
    <property type="entry name" value="P-loop containing nucleotide triphosphate hydrolases"/>
    <property type="match status" value="1"/>
</dbReference>
<dbReference type="PROSITE" id="PS50045">
    <property type="entry name" value="SIGMA54_INTERACT_4"/>
    <property type="match status" value="1"/>
</dbReference>
<dbReference type="PRINTS" id="PR00344">
    <property type="entry name" value="BCTRLSENSOR"/>
</dbReference>
<dbReference type="InterPro" id="IPR003593">
    <property type="entry name" value="AAA+_ATPase"/>
</dbReference>
<evidence type="ECO:0000256" key="3">
    <source>
        <dbReference type="ARBA" id="ARBA00022553"/>
    </source>
</evidence>
<feature type="domain" description="HAMP" evidence="16">
    <location>
        <begin position="245"/>
        <end position="297"/>
    </location>
</feature>
<dbReference type="Gene3D" id="1.10.10.60">
    <property type="entry name" value="Homeodomain-like"/>
    <property type="match status" value="1"/>
</dbReference>
<evidence type="ECO:0000256" key="12">
    <source>
        <dbReference type="SAM" id="Phobius"/>
    </source>
</evidence>
<dbReference type="InterPro" id="IPR005467">
    <property type="entry name" value="His_kinase_dom"/>
</dbReference>
<dbReference type="InterPro" id="IPR025944">
    <property type="entry name" value="Sigma_54_int_dom_CS"/>
</dbReference>
<dbReference type="PROSITE" id="PS00675">
    <property type="entry name" value="SIGMA54_INTERACT_1"/>
    <property type="match status" value="1"/>
</dbReference>
<dbReference type="SUPFAM" id="SSF55874">
    <property type="entry name" value="ATPase domain of HSP90 chaperone/DNA topoisomerase II/histidine kinase"/>
    <property type="match status" value="1"/>
</dbReference>
<comment type="caution">
    <text evidence="17">The sequence shown here is derived from an EMBL/GenBank/DDBJ whole genome shotgun (WGS) entry which is preliminary data.</text>
</comment>
<dbReference type="PROSITE" id="PS00688">
    <property type="entry name" value="SIGMA54_INTERACT_3"/>
    <property type="match status" value="1"/>
</dbReference>
<dbReference type="CDD" id="cd00082">
    <property type="entry name" value="HisKA"/>
    <property type="match status" value="1"/>
</dbReference>
<dbReference type="EC" id="2.7.13.3" evidence="2"/>
<reference evidence="17" key="1">
    <citation type="submission" date="2022-10" db="EMBL/GenBank/DDBJ databases">
        <authorList>
            <person name="Chen Y."/>
            <person name="Dougan E. K."/>
            <person name="Chan C."/>
            <person name="Rhodes N."/>
            <person name="Thang M."/>
        </authorList>
    </citation>
    <scope>NUCLEOTIDE SEQUENCE</scope>
</reference>
<keyword evidence="12" id="KW-1133">Transmembrane helix</keyword>
<keyword evidence="10" id="KW-0804">Transcription</keyword>
<evidence type="ECO:0000256" key="9">
    <source>
        <dbReference type="ARBA" id="ARBA00023125"/>
    </source>
</evidence>
<dbReference type="InterPro" id="IPR009057">
    <property type="entry name" value="Homeodomain-like_sf"/>
</dbReference>
<dbReference type="GO" id="GO:0005524">
    <property type="term" value="F:ATP binding"/>
    <property type="evidence" value="ECO:0007669"/>
    <property type="project" value="UniProtKB-KW"/>
</dbReference>
<keyword evidence="4" id="KW-0808">Transferase</keyword>
<dbReference type="PROSITE" id="PS50110">
    <property type="entry name" value="RESPONSE_REGULATORY"/>
    <property type="match status" value="1"/>
</dbReference>
<dbReference type="GO" id="GO:0006355">
    <property type="term" value="P:regulation of DNA-templated transcription"/>
    <property type="evidence" value="ECO:0007669"/>
    <property type="project" value="InterPro"/>
</dbReference>
<keyword evidence="5" id="KW-0547">Nucleotide-binding</keyword>
<evidence type="ECO:0000256" key="4">
    <source>
        <dbReference type="ARBA" id="ARBA00022679"/>
    </source>
</evidence>
<dbReference type="Pfam" id="PF00672">
    <property type="entry name" value="HAMP"/>
    <property type="match status" value="1"/>
</dbReference>
<dbReference type="InterPro" id="IPR002078">
    <property type="entry name" value="Sigma_54_int"/>
</dbReference>
<dbReference type="PROSITE" id="PS50885">
    <property type="entry name" value="HAMP"/>
    <property type="match status" value="1"/>
</dbReference>
<feature type="domain" description="Histidine kinase" evidence="14">
    <location>
        <begin position="325"/>
        <end position="547"/>
    </location>
</feature>
<dbReference type="InterPro" id="IPR003660">
    <property type="entry name" value="HAMP_dom"/>
</dbReference>
<keyword evidence="12" id="KW-0812">Transmembrane</keyword>